<evidence type="ECO:0000313" key="2">
    <source>
        <dbReference type="EMBL" id="ORY75013.1"/>
    </source>
</evidence>
<name>A0A1Y2ETX2_9BASI</name>
<feature type="compositionally biased region" description="Pro residues" evidence="1">
    <location>
        <begin position="15"/>
        <end position="26"/>
    </location>
</feature>
<feature type="compositionally biased region" description="Gly residues" evidence="1">
    <location>
        <begin position="37"/>
        <end position="48"/>
    </location>
</feature>
<dbReference type="Proteomes" id="UP000193467">
    <property type="component" value="Unassembled WGS sequence"/>
</dbReference>
<dbReference type="STRING" id="106004.A0A1Y2ETX2"/>
<organism evidence="2 3">
    <name type="scientific">Leucosporidium creatinivorum</name>
    <dbReference type="NCBI Taxonomy" id="106004"/>
    <lineage>
        <taxon>Eukaryota</taxon>
        <taxon>Fungi</taxon>
        <taxon>Dikarya</taxon>
        <taxon>Basidiomycota</taxon>
        <taxon>Pucciniomycotina</taxon>
        <taxon>Microbotryomycetes</taxon>
        <taxon>Leucosporidiales</taxon>
        <taxon>Leucosporidium</taxon>
    </lineage>
</organism>
<feature type="compositionally biased region" description="Low complexity" evidence="1">
    <location>
        <begin position="679"/>
        <end position="693"/>
    </location>
</feature>
<feature type="compositionally biased region" description="Pro residues" evidence="1">
    <location>
        <begin position="694"/>
        <end position="704"/>
    </location>
</feature>
<protein>
    <recommendedName>
        <fullName evidence="4">Proteophosphoglycan ppg4</fullName>
    </recommendedName>
</protein>
<feature type="compositionally biased region" description="Polar residues" evidence="1">
    <location>
        <begin position="101"/>
        <end position="111"/>
    </location>
</feature>
<feature type="region of interest" description="Disordered" evidence="1">
    <location>
        <begin position="1"/>
        <end position="275"/>
    </location>
</feature>
<comment type="caution">
    <text evidence="2">The sequence shown here is derived from an EMBL/GenBank/DDBJ whole genome shotgun (WGS) entry which is preliminary data.</text>
</comment>
<feature type="region of interest" description="Disordered" evidence="1">
    <location>
        <begin position="611"/>
        <end position="820"/>
    </location>
</feature>
<reference evidence="2 3" key="1">
    <citation type="submission" date="2016-07" db="EMBL/GenBank/DDBJ databases">
        <title>Pervasive Adenine N6-methylation of Active Genes in Fungi.</title>
        <authorList>
            <consortium name="DOE Joint Genome Institute"/>
            <person name="Mondo S.J."/>
            <person name="Dannebaum R.O."/>
            <person name="Kuo R.C."/>
            <person name="Labutti K."/>
            <person name="Haridas S."/>
            <person name="Kuo A."/>
            <person name="Salamov A."/>
            <person name="Ahrendt S.R."/>
            <person name="Lipzen A."/>
            <person name="Sullivan W."/>
            <person name="Andreopoulos W.B."/>
            <person name="Clum A."/>
            <person name="Lindquist E."/>
            <person name="Daum C."/>
            <person name="Ramamoorthy G.K."/>
            <person name="Gryganskyi A."/>
            <person name="Culley D."/>
            <person name="Magnuson J.K."/>
            <person name="James T.Y."/>
            <person name="O'Malley M.A."/>
            <person name="Stajich J.E."/>
            <person name="Spatafora J.W."/>
            <person name="Visel A."/>
            <person name="Grigoriev I.V."/>
        </authorList>
    </citation>
    <scope>NUCLEOTIDE SEQUENCE [LARGE SCALE GENOMIC DNA]</scope>
    <source>
        <strain evidence="2 3">62-1032</strain>
    </source>
</reference>
<feature type="region of interest" description="Disordered" evidence="1">
    <location>
        <begin position="364"/>
        <end position="556"/>
    </location>
</feature>
<feature type="compositionally biased region" description="Low complexity" evidence="1">
    <location>
        <begin position="55"/>
        <end position="72"/>
    </location>
</feature>
<evidence type="ECO:0000313" key="3">
    <source>
        <dbReference type="Proteomes" id="UP000193467"/>
    </source>
</evidence>
<feature type="region of interest" description="Disordered" evidence="1">
    <location>
        <begin position="294"/>
        <end position="351"/>
    </location>
</feature>
<feature type="compositionally biased region" description="Polar residues" evidence="1">
    <location>
        <begin position="294"/>
        <end position="304"/>
    </location>
</feature>
<feature type="compositionally biased region" description="Polar residues" evidence="1">
    <location>
        <begin position="484"/>
        <end position="500"/>
    </location>
</feature>
<feature type="compositionally biased region" description="Pro residues" evidence="1">
    <location>
        <begin position="718"/>
        <end position="731"/>
    </location>
</feature>
<evidence type="ECO:0000256" key="1">
    <source>
        <dbReference type="SAM" id="MobiDB-lite"/>
    </source>
</evidence>
<feature type="compositionally biased region" description="Basic and acidic residues" evidence="1">
    <location>
        <begin position="186"/>
        <end position="200"/>
    </location>
</feature>
<accession>A0A1Y2ETX2</accession>
<dbReference type="AlphaFoldDB" id="A0A1Y2ETX2"/>
<gene>
    <name evidence="2" type="ORF">BCR35DRAFT_353711</name>
</gene>
<evidence type="ECO:0008006" key="4">
    <source>
        <dbReference type="Google" id="ProtNLM"/>
    </source>
</evidence>
<feature type="compositionally biased region" description="Polar residues" evidence="1">
    <location>
        <begin position="613"/>
        <end position="622"/>
    </location>
</feature>
<feature type="compositionally biased region" description="Pro residues" evidence="1">
    <location>
        <begin position="126"/>
        <end position="158"/>
    </location>
</feature>
<feature type="compositionally biased region" description="Low complexity" evidence="1">
    <location>
        <begin position="732"/>
        <end position="748"/>
    </location>
</feature>
<dbReference type="EMBL" id="MCGR01000039">
    <property type="protein sequence ID" value="ORY75013.1"/>
    <property type="molecule type" value="Genomic_DNA"/>
</dbReference>
<dbReference type="InParanoid" id="A0A1Y2ETX2"/>
<sequence>MESSPWASADDDFPLPLPLPRPPSPLPSFGSTSPVGTSGGWGDDGGWGTAVDDYSTTSATGFGASAAAGGLEETTEDLDVVEPTPTSPVGAYGGGWGGANSPPSHSINLQPKSPPLEPVSAAETSPRPPSPPGFAPSPPLSPVARPTSPPPASPPAEEPPAEAEDDGKGWGGYGSPELPPIATLKVEPESPTETRSKGWGDDEWQPPEIPAPLPSFGDAFGGPKPVDDDEDKEEGWGGGQAVPNWSLPGQEGAAKEGEGEEGWEGEASQGLRRGKSIPAALVDGLKVESRQFAQATWPVSQESWGQGGFQEQADGGSLLTSLMEPPNLPPPSPTSSNPPITNDTPLPSLFKLTPTLFPKFQSGLSQTAARSAETLKGTSSTAYRNARFGQRSASGRTSIEGEGQTGSIHGAKGHAGDEFDIDAPGAAKSTKSSWWGASGGQTKKDDDGSVGIPDPAQIEQERNAESPDPAPSALGRLIGRFKRPTNNPVTQAPSRPSLEQQPEPEEWNPRDLDALDAPVSKIAQAKQEEATMDDALSDFFGDTRASSGRLPTKPPVEEFGGLMGAFSDAPRKVSKPVVKSKKALDPFDPFADDDEEGSVVAAAAPAMVPKVITSPTRSSTPRVASPLSRPLTPQSPHRAVREAAPTVASFPSPLAAPQARGVSTIATNPLGDSGDDSFDAFFSSVASSTAKPSSAPPLVSPPIVPTVAPTAPRTSVAQPPPRISTLSPPPRASTISPPASSSSPLSALAPPPPPSQPLNRGGFNIAPPPSAPSSLLNQRPLAYTPSPPPVVAAAAAPRPPPPKPSGSGALSKEDWAFFEA</sequence>
<proteinExistence type="predicted"/>
<feature type="compositionally biased region" description="Low complexity" evidence="1">
    <location>
        <begin position="334"/>
        <end position="345"/>
    </location>
</feature>
<keyword evidence="3" id="KW-1185">Reference proteome</keyword>
<feature type="compositionally biased region" description="Basic and acidic residues" evidence="1">
    <location>
        <begin position="811"/>
        <end position="820"/>
    </location>
</feature>
<dbReference type="OrthoDB" id="2529791at2759"/>
<feature type="compositionally biased region" description="Low complexity" evidence="1">
    <location>
        <begin position="705"/>
        <end position="717"/>
    </location>
</feature>